<accession>A0AA39R996</accession>
<comment type="caution">
    <text evidence="1">The sequence shown here is derived from an EMBL/GenBank/DDBJ whole genome shotgun (WGS) entry which is preliminary data.</text>
</comment>
<evidence type="ECO:0000313" key="1">
    <source>
        <dbReference type="EMBL" id="KAK0517210.1"/>
    </source>
</evidence>
<dbReference type="EMBL" id="JAFEKC020000001">
    <property type="protein sequence ID" value="KAK0517210.1"/>
    <property type="molecule type" value="Genomic_DNA"/>
</dbReference>
<reference evidence="1" key="1">
    <citation type="submission" date="2023-03" db="EMBL/GenBank/DDBJ databases">
        <title>Complete genome of Cladonia borealis.</title>
        <authorList>
            <person name="Park H."/>
        </authorList>
    </citation>
    <scope>NUCLEOTIDE SEQUENCE</scope>
    <source>
        <strain evidence="1">ANT050790</strain>
    </source>
</reference>
<evidence type="ECO:0000313" key="2">
    <source>
        <dbReference type="Proteomes" id="UP001166286"/>
    </source>
</evidence>
<keyword evidence="2" id="KW-1185">Reference proteome</keyword>
<proteinExistence type="predicted"/>
<protein>
    <submittedName>
        <fullName evidence="1">Uncharacterized protein</fullName>
    </submittedName>
</protein>
<sequence length="76" mass="8369">MNDSHTSSLSVAQAQLPSLIWQAGREMESMKLQTGAHIQPTSITLLAILNTSLFSGRFLHRVLHFPTAPDSTVKHD</sequence>
<dbReference type="Proteomes" id="UP001166286">
    <property type="component" value="Unassembled WGS sequence"/>
</dbReference>
<dbReference type="AlphaFoldDB" id="A0AA39R996"/>
<gene>
    <name evidence="1" type="ORF">JMJ35_000365</name>
</gene>
<organism evidence="1 2">
    <name type="scientific">Cladonia borealis</name>
    <dbReference type="NCBI Taxonomy" id="184061"/>
    <lineage>
        <taxon>Eukaryota</taxon>
        <taxon>Fungi</taxon>
        <taxon>Dikarya</taxon>
        <taxon>Ascomycota</taxon>
        <taxon>Pezizomycotina</taxon>
        <taxon>Lecanoromycetes</taxon>
        <taxon>OSLEUM clade</taxon>
        <taxon>Lecanoromycetidae</taxon>
        <taxon>Lecanorales</taxon>
        <taxon>Lecanorineae</taxon>
        <taxon>Cladoniaceae</taxon>
        <taxon>Cladonia</taxon>
    </lineage>
</organism>
<name>A0AA39R996_9LECA</name>